<sequence length="49" mass="5249">MPTDACIWFYDCLGCGAQLKPKPGDCCVFCSYADVPCPPIQIDGKGCCD</sequence>
<dbReference type="EMBL" id="JACHOQ010000006">
    <property type="protein sequence ID" value="MBB5740720.1"/>
    <property type="molecule type" value="Genomic_DNA"/>
</dbReference>
<evidence type="ECO:0000313" key="2">
    <source>
        <dbReference type="Proteomes" id="UP000527324"/>
    </source>
</evidence>
<dbReference type="GO" id="GO:0004519">
    <property type="term" value="F:endonuclease activity"/>
    <property type="evidence" value="ECO:0007669"/>
    <property type="project" value="UniProtKB-KW"/>
</dbReference>
<comment type="caution">
    <text evidence="1">The sequence shown here is derived from an EMBL/GenBank/DDBJ whole genome shotgun (WGS) entry which is preliminary data.</text>
</comment>
<accession>A0A7W9C828</accession>
<keyword evidence="1" id="KW-0378">Hydrolase</keyword>
<keyword evidence="1" id="KW-0255">Endonuclease</keyword>
<protein>
    <submittedName>
        <fullName evidence="1">rRNA maturation endonuclease Nob1</fullName>
    </submittedName>
</protein>
<keyword evidence="1" id="KW-0540">Nuclease</keyword>
<name>A0A7W9C828_9CAUL</name>
<dbReference type="AlphaFoldDB" id="A0A7W9C828"/>
<gene>
    <name evidence="1" type="ORF">GGQ93_002449</name>
</gene>
<dbReference type="InterPro" id="IPR047677">
    <property type="entry name" value="GDCCVxC"/>
</dbReference>
<keyword evidence="2" id="KW-1185">Reference proteome</keyword>
<proteinExistence type="predicted"/>
<dbReference type="NCBIfam" id="NF041374">
    <property type="entry name" value="GDCCVxC"/>
    <property type="match status" value="1"/>
</dbReference>
<reference evidence="1 2" key="1">
    <citation type="submission" date="2020-08" db="EMBL/GenBank/DDBJ databases">
        <title>Genomic Encyclopedia of Type Strains, Phase IV (KMG-IV): sequencing the most valuable type-strain genomes for metagenomic binning, comparative biology and taxonomic classification.</title>
        <authorList>
            <person name="Goeker M."/>
        </authorList>
    </citation>
    <scope>NUCLEOTIDE SEQUENCE [LARGE SCALE GENOMIC DNA]</scope>
    <source>
        <strain evidence="1 2">DSM 4731</strain>
    </source>
</reference>
<evidence type="ECO:0000313" key="1">
    <source>
        <dbReference type="EMBL" id="MBB5740720.1"/>
    </source>
</evidence>
<organism evidence="1 2">
    <name type="scientific">Brevundimonas aurantiaca</name>
    <dbReference type="NCBI Taxonomy" id="74316"/>
    <lineage>
        <taxon>Bacteria</taxon>
        <taxon>Pseudomonadati</taxon>
        <taxon>Pseudomonadota</taxon>
        <taxon>Alphaproteobacteria</taxon>
        <taxon>Caulobacterales</taxon>
        <taxon>Caulobacteraceae</taxon>
        <taxon>Brevundimonas</taxon>
    </lineage>
</organism>
<dbReference type="Proteomes" id="UP000527324">
    <property type="component" value="Unassembled WGS sequence"/>
</dbReference>